<dbReference type="Gene3D" id="2.40.50.140">
    <property type="entry name" value="Nucleic acid-binding proteins"/>
    <property type="match status" value="1"/>
</dbReference>
<evidence type="ECO:0000256" key="1">
    <source>
        <dbReference type="SAM" id="SignalP"/>
    </source>
</evidence>
<name>A0A9E9CB05_9CYAN</name>
<evidence type="ECO:0000313" key="2">
    <source>
        <dbReference type="EMBL" id="WAL61667.1"/>
    </source>
</evidence>
<keyword evidence="3" id="KW-1185">Reference proteome</keyword>
<evidence type="ECO:0000313" key="3">
    <source>
        <dbReference type="Proteomes" id="UP001163152"/>
    </source>
</evidence>
<dbReference type="AlphaFoldDB" id="A0A9E9CB05"/>
<dbReference type="RefSeq" id="WP_268611688.1">
    <property type="nucleotide sequence ID" value="NZ_CP113797.1"/>
</dbReference>
<dbReference type="Proteomes" id="UP001163152">
    <property type="component" value="Chromosome"/>
</dbReference>
<protein>
    <recommendedName>
        <fullName evidence="4">DUF5666 domain-containing protein</fullName>
    </recommendedName>
</protein>
<proteinExistence type="predicted"/>
<feature type="chain" id="PRO_5039711665" description="DUF5666 domain-containing protein" evidence="1">
    <location>
        <begin position="28"/>
        <end position="189"/>
    </location>
</feature>
<dbReference type="PROSITE" id="PS51257">
    <property type="entry name" value="PROKAR_LIPOPROTEIN"/>
    <property type="match status" value="1"/>
</dbReference>
<dbReference type="SUPFAM" id="SSF50249">
    <property type="entry name" value="Nucleic acid-binding proteins"/>
    <property type="match status" value="1"/>
</dbReference>
<dbReference type="EMBL" id="CP113797">
    <property type="protein sequence ID" value="WAL61667.1"/>
    <property type="molecule type" value="Genomic_DNA"/>
</dbReference>
<evidence type="ECO:0008006" key="4">
    <source>
        <dbReference type="Google" id="ProtNLM"/>
    </source>
</evidence>
<keyword evidence="1" id="KW-0732">Signal</keyword>
<sequence>MSLQHKLLASTTLLAVFGVGCAHSASASPLPTESDQFFSQVTSVSNTANTTNTIDITTRMAGRVISVFGEEYVRVRLDNGETRLVPIRNDAFATRRIIPGSSVIVTMRGNRIVNVARASEADLIALEEEQRRQETAVRPTTPETIVQTERIEQEQVVEQPVIEQRRPVFTQQPQVTPAPQPVRPVRAMW</sequence>
<reference evidence="2" key="1">
    <citation type="submission" date="2022-12" db="EMBL/GenBank/DDBJ databases">
        <title>Polyphasic identification of a Novel Hot-Spring Cyanobacterium Ocullathermofonsia sinensis gen nov. sp. nov. and Genomic Insights on its Adaptations to the Thermal Habitat.</title>
        <authorList>
            <person name="Daroch M."/>
            <person name="Tang J."/>
            <person name="Jiang Y."/>
        </authorList>
    </citation>
    <scope>NUCLEOTIDE SEQUENCE</scope>
    <source>
        <strain evidence="2">PKUAC-SCTA174</strain>
    </source>
</reference>
<gene>
    <name evidence="2" type="ORF">OXH18_06705</name>
</gene>
<dbReference type="KEGG" id="tsin:OXH18_06705"/>
<accession>A0A9E9CB05</accession>
<dbReference type="InterPro" id="IPR012340">
    <property type="entry name" value="NA-bd_OB-fold"/>
</dbReference>
<feature type="signal peptide" evidence="1">
    <location>
        <begin position="1"/>
        <end position="27"/>
    </location>
</feature>
<organism evidence="2 3">
    <name type="scientific">Thermocoleostomius sinensis A174</name>
    <dbReference type="NCBI Taxonomy" id="2016057"/>
    <lineage>
        <taxon>Bacteria</taxon>
        <taxon>Bacillati</taxon>
        <taxon>Cyanobacteriota</taxon>
        <taxon>Cyanophyceae</taxon>
        <taxon>Oculatellales</taxon>
        <taxon>Oculatellaceae</taxon>
        <taxon>Thermocoleostomius</taxon>
    </lineage>
</organism>